<dbReference type="GO" id="GO:0071949">
    <property type="term" value="F:FAD binding"/>
    <property type="evidence" value="ECO:0007669"/>
    <property type="project" value="InterPro"/>
</dbReference>
<dbReference type="InterPro" id="IPR016167">
    <property type="entry name" value="FAD-bd_PCMH_sub1"/>
</dbReference>
<feature type="signal peptide" evidence="8">
    <location>
        <begin position="1"/>
        <end position="23"/>
    </location>
</feature>
<organism evidence="10 11">
    <name type="scientific">Canavalia gladiata</name>
    <name type="common">Sword bean</name>
    <name type="synonym">Dolichos gladiatus</name>
    <dbReference type="NCBI Taxonomy" id="3824"/>
    <lineage>
        <taxon>Eukaryota</taxon>
        <taxon>Viridiplantae</taxon>
        <taxon>Streptophyta</taxon>
        <taxon>Embryophyta</taxon>
        <taxon>Tracheophyta</taxon>
        <taxon>Spermatophyta</taxon>
        <taxon>Magnoliopsida</taxon>
        <taxon>eudicotyledons</taxon>
        <taxon>Gunneridae</taxon>
        <taxon>Pentapetalae</taxon>
        <taxon>rosids</taxon>
        <taxon>fabids</taxon>
        <taxon>Fabales</taxon>
        <taxon>Fabaceae</taxon>
        <taxon>Papilionoideae</taxon>
        <taxon>50 kb inversion clade</taxon>
        <taxon>NPAAA clade</taxon>
        <taxon>indigoferoid/millettioid clade</taxon>
        <taxon>Phaseoleae</taxon>
        <taxon>Canavalia</taxon>
    </lineage>
</organism>
<keyword evidence="6" id="KW-1015">Disulfide bond</keyword>
<dbReference type="InterPro" id="IPR012951">
    <property type="entry name" value="BBE"/>
</dbReference>
<evidence type="ECO:0000256" key="2">
    <source>
        <dbReference type="ARBA" id="ARBA00005466"/>
    </source>
</evidence>
<sequence>MVSPISHLSLLVLLLSSVSLANSASILDSFVQCLKLNSDKTFPFEKLIYTPKNPSFISILNSTAENLRFSVPSVPKPEFIFTPSKDSHVQGAVICSKKLGIHFRVRSGGHDYEGVSYVSVDKSPFIVVDLAKLRGINVDIKSNSAWVQAGATNGEVYYRIYEKSPVHVTKTLDQDGIKLLHRWQEVAPFIDDKLFIRVLIGPAREGNKTRTITTSYNALFLGDAKTLLQVTRKSFPELGLTRKDCLETNWIKSVVYVAGFPNGTTPEVLLTGKAAFRNFFKSKSDFVKQPIPETGLEGLRQHFNPRQAYVNYRDFDLGINSQSGTNYTKAASWGLRYFKNNFERLVKIKIKVDPQNVFRHEQSIPPLRY</sequence>
<evidence type="ECO:0000313" key="11">
    <source>
        <dbReference type="Proteomes" id="UP001367508"/>
    </source>
</evidence>
<dbReference type="PANTHER" id="PTHR32448">
    <property type="entry name" value="OS08G0158400 PROTEIN"/>
    <property type="match status" value="1"/>
</dbReference>
<protein>
    <recommendedName>
        <fullName evidence="9">FAD-binding PCMH-type domain-containing protein</fullName>
    </recommendedName>
</protein>
<reference evidence="10 11" key="1">
    <citation type="submission" date="2024-01" db="EMBL/GenBank/DDBJ databases">
        <title>The genomes of 5 underutilized Papilionoideae crops provide insights into root nodulation and disease resistanc.</title>
        <authorList>
            <person name="Jiang F."/>
        </authorList>
    </citation>
    <scope>NUCLEOTIDE SEQUENCE [LARGE SCALE GENOMIC DNA]</scope>
    <source>
        <strain evidence="10">LVBAO_FW01</strain>
        <tissue evidence="10">Leaves</tissue>
    </source>
</reference>
<keyword evidence="4 8" id="KW-0732">Signal</keyword>
<evidence type="ECO:0000256" key="1">
    <source>
        <dbReference type="ARBA" id="ARBA00001974"/>
    </source>
</evidence>
<dbReference type="Proteomes" id="UP001367508">
    <property type="component" value="Unassembled WGS sequence"/>
</dbReference>
<proteinExistence type="inferred from homology"/>
<dbReference type="Pfam" id="PF08031">
    <property type="entry name" value="BBE"/>
    <property type="match status" value="1"/>
</dbReference>
<feature type="chain" id="PRO_5042945991" description="FAD-binding PCMH-type domain-containing protein" evidence="8">
    <location>
        <begin position="24"/>
        <end position="369"/>
    </location>
</feature>
<dbReference type="FunFam" id="3.30.43.10:FF:000004">
    <property type="entry name" value="Berberine bridge enzyme-like 15"/>
    <property type="match status" value="1"/>
</dbReference>
<dbReference type="InterPro" id="IPR016166">
    <property type="entry name" value="FAD-bd_PCMH"/>
</dbReference>
<evidence type="ECO:0000259" key="9">
    <source>
        <dbReference type="PROSITE" id="PS51387"/>
    </source>
</evidence>
<gene>
    <name evidence="10" type="ORF">VNO77_05383</name>
</gene>
<dbReference type="AlphaFoldDB" id="A0AAN9N3Y7"/>
<dbReference type="SUPFAM" id="SSF56176">
    <property type="entry name" value="FAD-binding/transporter-associated domain-like"/>
    <property type="match status" value="1"/>
</dbReference>
<evidence type="ECO:0000256" key="4">
    <source>
        <dbReference type="ARBA" id="ARBA00022729"/>
    </source>
</evidence>
<dbReference type="GO" id="GO:1901696">
    <property type="term" value="P:cannabinoid biosynthetic process"/>
    <property type="evidence" value="ECO:0007669"/>
    <property type="project" value="UniProtKB-ARBA"/>
</dbReference>
<feature type="domain" description="FAD-binding PCMH-type" evidence="9">
    <location>
        <begin position="73"/>
        <end position="240"/>
    </location>
</feature>
<dbReference type="PROSITE" id="PS51387">
    <property type="entry name" value="FAD_PCMH"/>
    <property type="match status" value="1"/>
</dbReference>
<evidence type="ECO:0000256" key="7">
    <source>
        <dbReference type="ARBA" id="ARBA00023180"/>
    </source>
</evidence>
<keyword evidence="3" id="KW-0285">Flavoprotein</keyword>
<dbReference type="Gene3D" id="3.40.462.20">
    <property type="match status" value="1"/>
</dbReference>
<dbReference type="Pfam" id="PF01565">
    <property type="entry name" value="FAD_binding_4"/>
    <property type="match status" value="1"/>
</dbReference>
<comment type="cofactor">
    <cofactor evidence="1">
        <name>FAD</name>
        <dbReference type="ChEBI" id="CHEBI:57692"/>
    </cofactor>
</comment>
<comment type="similarity">
    <text evidence="2">Belongs to the oxygen-dependent FAD-linked oxidoreductase family.</text>
</comment>
<keyword evidence="11" id="KW-1185">Reference proteome</keyword>
<dbReference type="Gene3D" id="3.30.43.10">
    <property type="entry name" value="Uridine Diphospho-n-acetylenolpyruvylglucosamine Reductase, domain 2"/>
    <property type="match status" value="1"/>
</dbReference>
<evidence type="ECO:0000256" key="5">
    <source>
        <dbReference type="ARBA" id="ARBA00022827"/>
    </source>
</evidence>
<comment type="caution">
    <text evidence="10">The sequence shown here is derived from an EMBL/GenBank/DDBJ whole genome shotgun (WGS) entry which is preliminary data.</text>
</comment>
<evidence type="ECO:0000256" key="8">
    <source>
        <dbReference type="SAM" id="SignalP"/>
    </source>
</evidence>
<accession>A0AAN9N3Y7</accession>
<dbReference type="InterPro" id="IPR036318">
    <property type="entry name" value="FAD-bd_PCMH-like_sf"/>
</dbReference>
<dbReference type="InterPro" id="IPR006094">
    <property type="entry name" value="Oxid_FAD_bind_N"/>
</dbReference>
<keyword evidence="7" id="KW-0325">Glycoprotein</keyword>
<evidence type="ECO:0000256" key="3">
    <source>
        <dbReference type="ARBA" id="ARBA00022630"/>
    </source>
</evidence>
<evidence type="ECO:0000256" key="6">
    <source>
        <dbReference type="ARBA" id="ARBA00023157"/>
    </source>
</evidence>
<dbReference type="GO" id="GO:0016491">
    <property type="term" value="F:oxidoreductase activity"/>
    <property type="evidence" value="ECO:0007669"/>
    <property type="project" value="InterPro"/>
</dbReference>
<name>A0AAN9N3Y7_CANGL</name>
<evidence type="ECO:0000313" key="10">
    <source>
        <dbReference type="EMBL" id="KAK7363249.1"/>
    </source>
</evidence>
<dbReference type="EMBL" id="JAYMYQ010000001">
    <property type="protein sequence ID" value="KAK7363249.1"/>
    <property type="molecule type" value="Genomic_DNA"/>
</dbReference>
<keyword evidence="5" id="KW-0274">FAD</keyword>